<keyword evidence="2" id="KW-0067">ATP-binding</keyword>
<evidence type="ECO:0000256" key="1">
    <source>
        <dbReference type="PIRSR" id="PIRSR640198-1"/>
    </source>
</evidence>
<feature type="binding site" evidence="2">
    <location>
        <begin position="319"/>
        <end position="326"/>
    </location>
    <ligand>
        <name>ATP</name>
        <dbReference type="ChEBI" id="CHEBI:30616"/>
    </ligand>
</feature>
<accession>A0A1I4S1N9</accession>
<dbReference type="RefSeq" id="WP_093390015.1">
    <property type="nucleotide sequence ID" value="NZ_FOTW01000024.1"/>
</dbReference>
<feature type="domain" description="Fido" evidence="3">
    <location>
        <begin position="230"/>
        <end position="380"/>
    </location>
</feature>
<dbReference type="InterPro" id="IPR040198">
    <property type="entry name" value="Fido_containing"/>
</dbReference>
<dbReference type="InterPro" id="IPR036597">
    <property type="entry name" value="Fido-like_dom_sf"/>
</dbReference>
<dbReference type="InterPro" id="IPR003812">
    <property type="entry name" value="Fido"/>
</dbReference>
<keyword evidence="5" id="KW-1185">Reference proteome</keyword>
<dbReference type="OrthoDB" id="9813719at2"/>
<dbReference type="PROSITE" id="PS51459">
    <property type="entry name" value="FIDO"/>
    <property type="match status" value="1"/>
</dbReference>
<dbReference type="AlphaFoldDB" id="A0A1I4S1N9"/>
<dbReference type="Proteomes" id="UP000199470">
    <property type="component" value="Unassembled WGS sequence"/>
</dbReference>
<name>A0A1I4S1N9_9BURK</name>
<evidence type="ECO:0000313" key="5">
    <source>
        <dbReference type="Proteomes" id="UP000199470"/>
    </source>
</evidence>
<organism evidence="4 5">
    <name type="scientific">Rugamonas rubra</name>
    <dbReference type="NCBI Taxonomy" id="758825"/>
    <lineage>
        <taxon>Bacteria</taxon>
        <taxon>Pseudomonadati</taxon>
        <taxon>Pseudomonadota</taxon>
        <taxon>Betaproteobacteria</taxon>
        <taxon>Burkholderiales</taxon>
        <taxon>Oxalobacteraceae</taxon>
        <taxon>Telluria group</taxon>
        <taxon>Rugamonas</taxon>
    </lineage>
</organism>
<dbReference type="Gene3D" id="1.10.3290.10">
    <property type="entry name" value="Fido-like domain"/>
    <property type="match status" value="1"/>
</dbReference>
<dbReference type="EMBL" id="FOTW01000024">
    <property type="protein sequence ID" value="SFM58154.1"/>
    <property type="molecule type" value="Genomic_DNA"/>
</dbReference>
<evidence type="ECO:0000256" key="2">
    <source>
        <dbReference type="PIRSR" id="PIRSR640198-2"/>
    </source>
</evidence>
<proteinExistence type="predicted"/>
<dbReference type="PANTHER" id="PTHR13504:SF38">
    <property type="entry name" value="FIDO DOMAIN-CONTAINING PROTEIN"/>
    <property type="match status" value="1"/>
</dbReference>
<gene>
    <name evidence="4" type="ORF">SAMN02982985_04573</name>
</gene>
<evidence type="ECO:0000259" key="3">
    <source>
        <dbReference type="PROSITE" id="PS51459"/>
    </source>
</evidence>
<dbReference type="PANTHER" id="PTHR13504">
    <property type="entry name" value="FIDO DOMAIN-CONTAINING PROTEIN DDB_G0283145"/>
    <property type="match status" value="1"/>
</dbReference>
<dbReference type="GO" id="GO:0005524">
    <property type="term" value="F:ATP binding"/>
    <property type="evidence" value="ECO:0007669"/>
    <property type="project" value="UniProtKB-KW"/>
</dbReference>
<dbReference type="SUPFAM" id="SSF140931">
    <property type="entry name" value="Fic-like"/>
    <property type="match status" value="1"/>
</dbReference>
<sequence length="506" mass="56073">MTAIGYEFLRASLQLAAFPPVRPAYIRPVTRVEDSVNTLAVPRQVAPAGIDPLSHVLFALKHEGTNLQVLADALPRISAEDMIAELNKSPSGAYIRLACYLWEEFSGRQLVPIPSIGGPAHPLFDPERYVTGPVVRNARWRVLFNGIGSIRYCATVRRTAAIQTAIGSNILNRTKQFIASLGAGLMDRALAWAYLHETDSSFAIEREVPSEDKARAFVDLLRQAHEPRALSEEYLVELQNAALTNPYNRAAAFRSEQNWLAGPGRGALAVTYLPPPPGLARELMSELTALAATAPKVVDPIVAASVIAFGFVFIHPFMDGNGRLSRFLFHHALCQSGQLEKGLLLPVSIAMKRHEADYLTTLQQYSRQVRERWGVRWIDEGQYDFTFQGTPAIYRYWDATPSVAFGYRMAEQALEIELRQETEFIARYDRIARAINAAFDVRGSELAALIRCCLDNGGVLSKKRRKQFADRVPETVFDCIEREAKAAQEAVEVGSGESDGASLAPR</sequence>
<dbReference type="STRING" id="758825.SAMN02982985_04573"/>
<dbReference type="Pfam" id="PF02661">
    <property type="entry name" value="Fic"/>
    <property type="match status" value="1"/>
</dbReference>
<keyword evidence="2" id="KW-0547">Nucleotide-binding</keyword>
<reference evidence="4 5" key="1">
    <citation type="submission" date="2016-10" db="EMBL/GenBank/DDBJ databases">
        <authorList>
            <person name="de Groot N.N."/>
        </authorList>
    </citation>
    <scope>NUCLEOTIDE SEQUENCE [LARGE SCALE GENOMIC DNA]</scope>
    <source>
        <strain evidence="4 5">ATCC 43154</strain>
    </source>
</reference>
<protein>
    <submittedName>
        <fullName evidence="4">Fic/DOC family protein</fullName>
    </submittedName>
</protein>
<evidence type="ECO:0000313" key="4">
    <source>
        <dbReference type="EMBL" id="SFM58154.1"/>
    </source>
</evidence>
<feature type="active site" evidence="1">
    <location>
        <position position="315"/>
    </location>
</feature>